<reference evidence="2 3" key="1">
    <citation type="submission" date="2020-09" db="EMBL/GenBank/DDBJ databases">
        <authorList>
            <person name="Kim M.K."/>
        </authorList>
    </citation>
    <scope>NUCLEOTIDE SEQUENCE [LARGE SCALE GENOMIC DNA]</scope>
    <source>
        <strain evidence="2 3">BT189</strain>
    </source>
</reference>
<name>A0ABR8JSD8_9BACT</name>
<evidence type="ECO:0000259" key="1">
    <source>
        <dbReference type="Pfam" id="PF13395"/>
    </source>
</evidence>
<organism evidence="2 3">
    <name type="scientific">Hymenobacter armeniacus</name>
    <dbReference type="NCBI Taxonomy" id="2771358"/>
    <lineage>
        <taxon>Bacteria</taxon>
        <taxon>Pseudomonadati</taxon>
        <taxon>Bacteroidota</taxon>
        <taxon>Cytophagia</taxon>
        <taxon>Cytophagales</taxon>
        <taxon>Hymenobacteraceae</taxon>
        <taxon>Hymenobacter</taxon>
    </lineage>
</organism>
<evidence type="ECO:0000313" key="3">
    <source>
        <dbReference type="Proteomes" id="UP000606003"/>
    </source>
</evidence>
<accession>A0ABR8JSD8</accession>
<dbReference type="Gene3D" id="1.10.30.50">
    <property type="match status" value="1"/>
</dbReference>
<evidence type="ECO:0000313" key="2">
    <source>
        <dbReference type="EMBL" id="MBD2722217.1"/>
    </source>
</evidence>
<proteinExistence type="predicted"/>
<feature type="domain" description="HNH nuclease" evidence="1">
    <location>
        <begin position="240"/>
        <end position="287"/>
    </location>
</feature>
<dbReference type="EMBL" id="JACXAC010000003">
    <property type="protein sequence ID" value="MBD2722217.1"/>
    <property type="molecule type" value="Genomic_DNA"/>
</dbReference>
<protein>
    <recommendedName>
        <fullName evidence="1">HNH nuclease domain-containing protein</fullName>
    </recommendedName>
</protein>
<keyword evidence="3" id="KW-1185">Reference proteome</keyword>
<sequence>MEIPDSPGVDVRNLTTVFADVTNSYKFYWLLSILDSLREHNQPRMSMQDLSLRMLAEVWYPLDFFKLSFGKQDSFKTVAAAVSLAITVDNRPAAPSLYEQLRTGTSPAALENLLQATRRLLAWVPYRFIRPFFAAETRGIPDQQVNARVTRLAASSTHAPYRIEGDHIVLHEPWVRYFQEHLLILRAFAQWHMVQFLQKHNPNVIGLSQKLEKLGPEQRKLNAAKRYWQGYLDVHPSFACIYSGQIITSLNMSLDHFLPWSFVVHDQLWNIIPTPKAVNSAKNDWLPDLAYFPAFAHQQYQAFHFHANLISQQVLLEDYHVLFGQSLQEVRECSFEAFENRLRAQVIPQWQTAHNLGFRAPFRFVIPQSA</sequence>
<dbReference type="InterPro" id="IPR003615">
    <property type="entry name" value="HNH_nuc"/>
</dbReference>
<dbReference type="Proteomes" id="UP000606003">
    <property type="component" value="Unassembled WGS sequence"/>
</dbReference>
<gene>
    <name evidence="2" type="ORF">IC234_08765</name>
</gene>
<dbReference type="Pfam" id="PF13395">
    <property type="entry name" value="HNH_4"/>
    <property type="match status" value="1"/>
</dbReference>
<comment type="caution">
    <text evidence="2">The sequence shown here is derived from an EMBL/GenBank/DDBJ whole genome shotgun (WGS) entry which is preliminary data.</text>
</comment>
<dbReference type="RefSeq" id="WP_190923528.1">
    <property type="nucleotide sequence ID" value="NZ_JACXAC010000003.1"/>
</dbReference>